<evidence type="ECO:0000313" key="4">
    <source>
        <dbReference type="Proteomes" id="UP000263833"/>
    </source>
</evidence>
<name>A0A371BI65_9SPHN</name>
<dbReference type="RefSeq" id="WP_115548821.1">
    <property type="nucleotide sequence ID" value="NZ_QRGP01000001.1"/>
</dbReference>
<evidence type="ECO:0000256" key="1">
    <source>
        <dbReference type="SAM" id="MobiDB-lite"/>
    </source>
</evidence>
<accession>A0A371BI65</accession>
<sequence>MRTITRIAALLLTTAMIATPLSAQRAPRHGQSEANSPTAADTANPVKRTWDFTKRFGIPHFDNRDCASDAERLTDFVAEYNQRVDIFLAGPTDPKKLALERKNYVKQVLGTERSITSFLGIFEQTGERSPDGFVPSMQADLCRAQAQRNSLVAISVGLKAIARVYPDMAEVAPRLAQVNAALAKIGDDKTIQKYVSANRNETLATVRMKPPLASNPAWEKGLREGFARLVPGEAILKLNLYSASWYVHKNEVTGYPQYRQIGAWVASKRADGSCWINGIDLWQNYTGTGYDSGEYKLGKAPQQILCENV</sequence>
<protein>
    <submittedName>
        <fullName evidence="3">Uncharacterized protein</fullName>
    </submittedName>
</protein>
<evidence type="ECO:0000313" key="3">
    <source>
        <dbReference type="EMBL" id="RDV07276.1"/>
    </source>
</evidence>
<dbReference type="EMBL" id="QRGP01000001">
    <property type="protein sequence ID" value="RDV07276.1"/>
    <property type="molecule type" value="Genomic_DNA"/>
</dbReference>
<dbReference type="Proteomes" id="UP000263833">
    <property type="component" value="Unassembled WGS sequence"/>
</dbReference>
<feature type="chain" id="PRO_5016977629" evidence="2">
    <location>
        <begin position="24"/>
        <end position="309"/>
    </location>
</feature>
<organism evidence="3 4">
    <name type="scientific">Sphingorhabdus pulchriflava</name>
    <dbReference type="NCBI Taxonomy" id="2292257"/>
    <lineage>
        <taxon>Bacteria</taxon>
        <taxon>Pseudomonadati</taxon>
        <taxon>Pseudomonadota</taxon>
        <taxon>Alphaproteobacteria</taxon>
        <taxon>Sphingomonadales</taxon>
        <taxon>Sphingomonadaceae</taxon>
        <taxon>Sphingorhabdus</taxon>
    </lineage>
</organism>
<evidence type="ECO:0000256" key="2">
    <source>
        <dbReference type="SAM" id="SignalP"/>
    </source>
</evidence>
<gene>
    <name evidence="3" type="ORF">DXH95_07900</name>
</gene>
<dbReference type="AlphaFoldDB" id="A0A371BI65"/>
<feature type="signal peptide" evidence="2">
    <location>
        <begin position="1"/>
        <end position="23"/>
    </location>
</feature>
<keyword evidence="4" id="KW-1185">Reference proteome</keyword>
<feature type="compositionally biased region" description="Polar residues" evidence="1">
    <location>
        <begin position="32"/>
        <end position="41"/>
    </location>
</feature>
<proteinExistence type="predicted"/>
<dbReference type="OrthoDB" id="7605105at2"/>
<feature type="region of interest" description="Disordered" evidence="1">
    <location>
        <begin position="22"/>
        <end position="44"/>
    </location>
</feature>
<comment type="caution">
    <text evidence="3">The sequence shown here is derived from an EMBL/GenBank/DDBJ whole genome shotgun (WGS) entry which is preliminary data.</text>
</comment>
<reference evidence="4" key="1">
    <citation type="submission" date="2018-08" db="EMBL/GenBank/DDBJ databases">
        <authorList>
            <person name="Kim S.-J."/>
            <person name="Jung G.-Y."/>
        </authorList>
    </citation>
    <scope>NUCLEOTIDE SEQUENCE [LARGE SCALE GENOMIC DNA]</scope>
    <source>
        <strain evidence="4">GY_G</strain>
    </source>
</reference>
<keyword evidence="2" id="KW-0732">Signal</keyword>